<protein>
    <submittedName>
        <fullName evidence="1">Uncharacterized protein</fullName>
    </submittedName>
</protein>
<dbReference type="AlphaFoldDB" id="A0A0B6YXM6"/>
<accession>A0A0B6YXM6</accession>
<dbReference type="EMBL" id="HACG01013566">
    <property type="protein sequence ID" value="CEK60431.1"/>
    <property type="molecule type" value="Transcribed_RNA"/>
</dbReference>
<name>A0A0B6YXM6_9EUPU</name>
<feature type="non-terminal residue" evidence="1">
    <location>
        <position position="162"/>
    </location>
</feature>
<gene>
    <name evidence="1" type="primary">ORF39361</name>
</gene>
<sequence>MDGNIYNYAPGNMWNSYNEGFQPPPLDLQNYMPSNRDHFPREQIKNSLVPPTPPYVFFNYPEESSHHHHHHHIPENINRDQWHFQTWSKMKVRTDSMYQEAPKRYLDKQFHKDCGIGMSLGHHGPTNLNIPTPGSYYSTDTSDQMMVDVHRINSVLHPQEQV</sequence>
<reference evidence="1" key="1">
    <citation type="submission" date="2014-12" db="EMBL/GenBank/DDBJ databases">
        <title>Insight into the proteome of Arion vulgaris.</title>
        <authorList>
            <person name="Aradska J."/>
            <person name="Bulat T."/>
            <person name="Smidak R."/>
            <person name="Sarate P."/>
            <person name="Gangsoo J."/>
            <person name="Sialana F."/>
            <person name="Bilban M."/>
            <person name="Lubec G."/>
        </authorList>
    </citation>
    <scope>NUCLEOTIDE SEQUENCE</scope>
    <source>
        <tissue evidence="1">Skin</tissue>
    </source>
</reference>
<organism evidence="1">
    <name type="scientific">Arion vulgaris</name>
    <dbReference type="NCBI Taxonomy" id="1028688"/>
    <lineage>
        <taxon>Eukaryota</taxon>
        <taxon>Metazoa</taxon>
        <taxon>Spiralia</taxon>
        <taxon>Lophotrochozoa</taxon>
        <taxon>Mollusca</taxon>
        <taxon>Gastropoda</taxon>
        <taxon>Heterobranchia</taxon>
        <taxon>Euthyneura</taxon>
        <taxon>Panpulmonata</taxon>
        <taxon>Eupulmonata</taxon>
        <taxon>Stylommatophora</taxon>
        <taxon>Helicina</taxon>
        <taxon>Arionoidea</taxon>
        <taxon>Arionidae</taxon>
        <taxon>Arion</taxon>
    </lineage>
</organism>
<proteinExistence type="predicted"/>
<evidence type="ECO:0000313" key="1">
    <source>
        <dbReference type="EMBL" id="CEK60431.1"/>
    </source>
</evidence>